<keyword evidence="8" id="KW-1185">Reference proteome</keyword>
<dbReference type="SMART" id="SM00033">
    <property type="entry name" value="CH"/>
    <property type="match status" value="1"/>
</dbReference>
<comment type="caution">
    <text evidence="7">The sequence shown here is derived from an EMBL/GenBank/DDBJ whole genome shotgun (WGS) entry which is preliminary data.</text>
</comment>
<name>A0A016UE71_9BILA</name>
<dbReference type="InterPro" id="IPR000557">
    <property type="entry name" value="Calponin_repeat"/>
</dbReference>
<evidence type="ECO:0000256" key="2">
    <source>
        <dbReference type="ARBA" id="ARBA00022737"/>
    </source>
</evidence>
<comment type="similarity">
    <text evidence="1">Belongs to the calponin family.</text>
</comment>
<evidence type="ECO:0000313" key="7">
    <source>
        <dbReference type="EMBL" id="EYC13455.1"/>
    </source>
</evidence>
<dbReference type="PROSITE" id="PS50021">
    <property type="entry name" value="CH"/>
    <property type="match status" value="1"/>
</dbReference>
<dbReference type="SUPFAM" id="SSF47576">
    <property type="entry name" value="Calponin-homology domain, CH-domain"/>
    <property type="match status" value="1"/>
</dbReference>
<dbReference type="Gene3D" id="1.10.418.10">
    <property type="entry name" value="Calponin-like domain"/>
    <property type="match status" value="1"/>
</dbReference>
<evidence type="ECO:0000256" key="5">
    <source>
        <dbReference type="ARBA" id="ARBA00025109"/>
    </source>
</evidence>
<evidence type="ECO:0000256" key="4">
    <source>
        <dbReference type="ARBA" id="ARBA00023203"/>
    </source>
</evidence>
<dbReference type="EMBL" id="JARK01001379">
    <property type="protein sequence ID" value="EYC13455.1"/>
    <property type="molecule type" value="Genomic_DNA"/>
</dbReference>
<dbReference type="PRINTS" id="PR00889">
    <property type="entry name" value="CALPONIN"/>
</dbReference>
<evidence type="ECO:0000256" key="1">
    <source>
        <dbReference type="ARBA" id="ARBA00009631"/>
    </source>
</evidence>
<dbReference type="PANTHER" id="PTHR47385">
    <property type="entry name" value="CALPONIN"/>
    <property type="match status" value="1"/>
</dbReference>
<dbReference type="OrthoDB" id="21595at2759"/>
<comment type="function">
    <text evidence="5">Thin filament-associated protein that is implicated in the regulation and modulation of smooth muscle contraction. It is capable of binding to actin, calmodulin and tropomyosin. The interaction of calponin with actin inhibits the actomyosin Mg-ATPase activity.</text>
</comment>
<dbReference type="PROSITE" id="PS51122">
    <property type="entry name" value="CALPONIN_2"/>
    <property type="match status" value="1"/>
</dbReference>
<keyword evidence="4" id="KW-0009">Actin-binding</keyword>
<dbReference type="InterPro" id="IPR003096">
    <property type="entry name" value="SM22_calponin"/>
</dbReference>
<dbReference type="InterPro" id="IPR050606">
    <property type="entry name" value="Calponin-like"/>
</dbReference>
<evidence type="ECO:0000256" key="3">
    <source>
        <dbReference type="ARBA" id="ARBA00022860"/>
    </source>
</evidence>
<keyword evidence="3" id="KW-0112">Calmodulin-binding</keyword>
<proteinExistence type="inferred from homology"/>
<dbReference type="GO" id="GO:0007015">
    <property type="term" value="P:actin filament organization"/>
    <property type="evidence" value="ECO:0007669"/>
    <property type="project" value="TreeGrafter"/>
</dbReference>
<dbReference type="GO" id="GO:0015629">
    <property type="term" value="C:actin cytoskeleton"/>
    <property type="evidence" value="ECO:0007669"/>
    <property type="project" value="TreeGrafter"/>
</dbReference>
<protein>
    <recommendedName>
        <fullName evidence="6">Calponin-homology (CH) domain-containing protein</fullName>
    </recommendedName>
</protein>
<dbReference type="Proteomes" id="UP000024635">
    <property type="component" value="Unassembled WGS sequence"/>
</dbReference>
<dbReference type="AlphaFoldDB" id="A0A016UE71"/>
<dbReference type="InterPro" id="IPR036872">
    <property type="entry name" value="CH_dom_sf"/>
</dbReference>
<feature type="domain" description="Calponin-homology (CH)" evidence="6">
    <location>
        <begin position="48"/>
        <end position="157"/>
    </location>
</feature>
<keyword evidence="2" id="KW-0677">Repeat</keyword>
<dbReference type="STRING" id="53326.A0A016UE71"/>
<dbReference type="Pfam" id="PF00307">
    <property type="entry name" value="CH"/>
    <property type="match status" value="1"/>
</dbReference>
<gene>
    <name evidence="7" type="primary">Acey_s0043.g721</name>
    <name evidence="7" type="synonym">Acey-cpn-1</name>
    <name evidence="7" type="ORF">Y032_0043g721</name>
</gene>
<organism evidence="7 8">
    <name type="scientific">Ancylostoma ceylanicum</name>
    <dbReference type="NCBI Taxonomy" id="53326"/>
    <lineage>
        <taxon>Eukaryota</taxon>
        <taxon>Metazoa</taxon>
        <taxon>Ecdysozoa</taxon>
        <taxon>Nematoda</taxon>
        <taxon>Chromadorea</taxon>
        <taxon>Rhabditida</taxon>
        <taxon>Rhabditina</taxon>
        <taxon>Rhabditomorpha</taxon>
        <taxon>Strongyloidea</taxon>
        <taxon>Ancylostomatidae</taxon>
        <taxon>Ancylostomatinae</taxon>
        <taxon>Ancylostoma</taxon>
    </lineage>
</organism>
<evidence type="ECO:0000259" key="6">
    <source>
        <dbReference type="PROSITE" id="PS50021"/>
    </source>
</evidence>
<sequence length="212" mass="23492">MCDVRAQKSGIALEAQKKIHGKYDRELAVQILEWVKNAHLFSAKTGRNFERTSYQCYLDRSVTGEDFNTDGSVENFCAVFKDGTLLCRLANSLQPGAVKKVNTSAMAFKQMENIAFFLSFAEKHVAKSELFQTVDLYEAQDPNTVLICLASLARKSEKLFGKPGLGPKEAEGEKREWTEEQLKAGQNVIGLQMGSNKGATASGLNFGNTRHM</sequence>
<dbReference type="InterPro" id="IPR001997">
    <property type="entry name" value="Calponin/LIMCH1"/>
</dbReference>
<dbReference type="PRINTS" id="PR00888">
    <property type="entry name" value="SM22CALPONIN"/>
</dbReference>
<dbReference type="PANTHER" id="PTHR47385:SF14">
    <property type="entry name" value="TRANSGELIN"/>
    <property type="match status" value="1"/>
</dbReference>
<dbReference type="GO" id="GO:0005516">
    <property type="term" value="F:calmodulin binding"/>
    <property type="evidence" value="ECO:0007669"/>
    <property type="project" value="UniProtKB-KW"/>
</dbReference>
<accession>A0A016UE71</accession>
<reference evidence="8" key="1">
    <citation type="journal article" date="2015" name="Nat. Genet.">
        <title>The genome and transcriptome of the zoonotic hookworm Ancylostoma ceylanicum identify infection-specific gene families.</title>
        <authorList>
            <person name="Schwarz E.M."/>
            <person name="Hu Y."/>
            <person name="Antoshechkin I."/>
            <person name="Miller M.M."/>
            <person name="Sternberg P.W."/>
            <person name="Aroian R.V."/>
        </authorList>
    </citation>
    <scope>NUCLEOTIDE SEQUENCE</scope>
    <source>
        <strain evidence="8">HY135</strain>
    </source>
</reference>
<dbReference type="InterPro" id="IPR001715">
    <property type="entry name" value="CH_dom"/>
</dbReference>
<dbReference type="GO" id="GO:0051015">
    <property type="term" value="F:actin filament binding"/>
    <property type="evidence" value="ECO:0007669"/>
    <property type="project" value="TreeGrafter"/>
</dbReference>
<evidence type="ECO:0000313" key="8">
    <source>
        <dbReference type="Proteomes" id="UP000024635"/>
    </source>
</evidence>
<dbReference type="GO" id="GO:0031032">
    <property type="term" value="P:actomyosin structure organization"/>
    <property type="evidence" value="ECO:0007669"/>
    <property type="project" value="InterPro"/>
</dbReference>
<dbReference type="Pfam" id="PF00402">
    <property type="entry name" value="Calponin"/>
    <property type="match status" value="1"/>
</dbReference>